<evidence type="ECO:0000313" key="1">
    <source>
        <dbReference type="EMBL" id="TRZ11353.1"/>
    </source>
</evidence>
<evidence type="ECO:0008006" key="3">
    <source>
        <dbReference type="Google" id="ProtNLM"/>
    </source>
</evidence>
<dbReference type="OrthoDB" id="4092844at2759"/>
<name>A0A8K1G442_9PASS</name>
<dbReference type="EMBL" id="SWJQ01000723">
    <property type="protein sequence ID" value="TRZ11353.1"/>
    <property type="molecule type" value="Genomic_DNA"/>
</dbReference>
<accession>A0A8K1G442</accession>
<dbReference type="Proteomes" id="UP000796761">
    <property type="component" value="Unassembled WGS sequence"/>
</dbReference>
<proteinExistence type="predicted"/>
<gene>
    <name evidence="1" type="ORF">HGM15179_015750</name>
</gene>
<feature type="non-terminal residue" evidence="1">
    <location>
        <position position="1"/>
    </location>
</feature>
<reference evidence="1" key="1">
    <citation type="submission" date="2019-04" db="EMBL/GenBank/DDBJ databases">
        <title>Genome assembly of Zosterops borbonicus 15179.</title>
        <authorList>
            <person name="Leroy T."/>
            <person name="Anselmetti Y."/>
            <person name="Tilak M.-K."/>
            <person name="Nabholz B."/>
        </authorList>
    </citation>
    <scope>NUCLEOTIDE SEQUENCE</scope>
    <source>
        <strain evidence="1">HGM_15179</strain>
        <tissue evidence="1">Muscle</tissue>
    </source>
</reference>
<organism evidence="1 2">
    <name type="scientific">Zosterops borbonicus</name>
    <dbReference type="NCBI Taxonomy" id="364589"/>
    <lineage>
        <taxon>Eukaryota</taxon>
        <taxon>Metazoa</taxon>
        <taxon>Chordata</taxon>
        <taxon>Craniata</taxon>
        <taxon>Vertebrata</taxon>
        <taxon>Euteleostomi</taxon>
        <taxon>Archelosauria</taxon>
        <taxon>Archosauria</taxon>
        <taxon>Dinosauria</taxon>
        <taxon>Saurischia</taxon>
        <taxon>Theropoda</taxon>
        <taxon>Coelurosauria</taxon>
        <taxon>Aves</taxon>
        <taxon>Neognathae</taxon>
        <taxon>Neoaves</taxon>
        <taxon>Telluraves</taxon>
        <taxon>Australaves</taxon>
        <taxon>Passeriformes</taxon>
        <taxon>Sylvioidea</taxon>
        <taxon>Zosteropidae</taxon>
        <taxon>Zosterops</taxon>
    </lineage>
</organism>
<dbReference type="AlphaFoldDB" id="A0A8K1G442"/>
<comment type="caution">
    <text evidence="1">The sequence shown here is derived from an EMBL/GenBank/DDBJ whole genome shotgun (WGS) entry which is preliminary data.</text>
</comment>
<feature type="non-terminal residue" evidence="1">
    <location>
        <position position="93"/>
    </location>
</feature>
<keyword evidence="2" id="KW-1185">Reference proteome</keyword>
<evidence type="ECO:0000313" key="2">
    <source>
        <dbReference type="Proteomes" id="UP000796761"/>
    </source>
</evidence>
<sequence length="93" mass="10204">IIHRLATSCFLVTIAITIKLGLVPFHLKFPEVLQGSSLSTTIAIRPAHTLPTSFLYSLGTTPHNQGFKNIGSNKLTSVIYKELRTPTTIVRNS</sequence>
<protein>
    <recommendedName>
        <fullName evidence="3">NADH:ubiquinone reductase (H(+)-translocating)</fullName>
    </recommendedName>
</protein>